<feature type="transmembrane region" description="Helical" evidence="13">
    <location>
        <begin position="243"/>
        <end position="264"/>
    </location>
</feature>
<dbReference type="InterPro" id="IPR001757">
    <property type="entry name" value="P_typ_ATPase"/>
</dbReference>
<keyword evidence="3" id="KW-1003">Cell membrane</keyword>
<dbReference type="Pfam" id="PF00122">
    <property type="entry name" value="E1-E2_ATPase"/>
    <property type="match status" value="1"/>
</dbReference>
<dbReference type="GO" id="GO:0005886">
    <property type="term" value="C:plasma membrane"/>
    <property type="evidence" value="ECO:0007669"/>
    <property type="project" value="UniProtKB-SubCell"/>
</dbReference>
<dbReference type="Pfam" id="PF00690">
    <property type="entry name" value="Cation_ATPase_N"/>
    <property type="match status" value="1"/>
</dbReference>
<evidence type="ECO:0000256" key="9">
    <source>
        <dbReference type="ARBA" id="ARBA00022967"/>
    </source>
</evidence>
<gene>
    <name evidence="15" type="ORF">MCOL2_14778</name>
</gene>
<dbReference type="InterPro" id="IPR004014">
    <property type="entry name" value="ATPase_P-typ_cation-transptr_N"/>
</dbReference>
<keyword evidence="10 13" id="KW-1133">Transmembrane helix</keyword>
<organism evidence="15 16">
    <name type="scientific">Listeria fleischmannii FSL S10-1203</name>
    <dbReference type="NCBI Taxonomy" id="1265822"/>
    <lineage>
        <taxon>Bacteria</taxon>
        <taxon>Bacillati</taxon>
        <taxon>Bacillota</taxon>
        <taxon>Bacilli</taxon>
        <taxon>Bacillales</taxon>
        <taxon>Listeriaceae</taxon>
        <taxon>Listeria</taxon>
    </lineage>
</organism>
<dbReference type="SUPFAM" id="SSF81665">
    <property type="entry name" value="Calcium ATPase, transmembrane domain M"/>
    <property type="match status" value="1"/>
</dbReference>
<evidence type="ECO:0000256" key="4">
    <source>
        <dbReference type="ARBA" id="ARBA00022568"/>
    </source>
</evidence>
<protein>
    <recommendedName>
        <fullName evidence="2">P-type Ca(2+) transporter</fullName>
        <ecNumber evidence="2">7.2.2.10</ecNumber>
    </recommendedName>
</protein>
<proteinExistence type="predicted"/>
<evidence type="ECO:0000256" key="6">
    <source>
        <dbReference type="ARBA" id="ARBA00022723"/>
    </source>
</evidence>
<comment type="catalytic activity">
    <reaction evidence="12">
        <text>Ca(2+)(in) + ATP + H2O = Ca(2+)(out) + ADP + phosphate + H(+)</text>
        <dbReference type="Rhea" id="RHEA:18105"/>
        <dbReference type="ChEBI" id="CHEBI:15377"/>
        <dbReference type="ChEBI" id="CHEBI:15378"/>
        <dbReference type="ChEBI" id="CHEBI:29108"/>
        <dbReference type="ChEBI" id="CHEBI:30616"/>
        <dbReference type="ChEBI" id="CHEBI:43474"/>
        <dbReference type="ChEBI" id="CHEBI:456216"/>
        <dbReference type="EC" id="7.2.2.10"/>
    </reaction>
</comment>
<evidence type="ECO:0000256" key="3">
    <source>
        <dbReference type="ARBA" id="ARBA00022475"/>
    </source>
</evidence>
<name>W7DQ44_9LIST</name>
<evidence type="ECO:0000256" key="7">
    <source>
        <dbReference type="ARBA" id="ARBA00022741"/>
    </source>
</evidence>
<keyword evidence="4" id="KW-0109">Calcium transport</keyword>
<dbReference type="AlphaFoldDB" id="W7DQ44"/>
<dbReference type="SUPFAM" id="SSF81653">
    <property type="entry name" value="Calcium ATPase, transduction domain A"/>
    <property type="match status" value="1"/>
</dbReference>
<dbReference type="EMBL" id="AODM01000050">
    <property type="protein sequence ID" value="EUJ51885.1"/>
    <property type="molecule type" value="Genomic_DNA"/>
</dbReference>
<evidence type="ECO:0000256" key="12">
    <source>
        <dbReference type="ARBA" id="ARBA00048694"/>
    </source>
</evidence>
<evidence type="ECO:0000256" key="1">
    <source>
        <dbReference type="ARBA" id="ARBA00004651"/>
    </source>
</evidence>
<dbReference type="InterPro" id="IPR023298">
    <property type="entry name" value="ATPase_P-typ_TM_dom_sf"/>
</dbReference>
<dbReference type="Gene3D" id="1.20.1110.10">
    <property type="entry name" value="Calcium-transporting ATPase, transmembrane domain"/>
    <property type="match status" value="1"/>
</dbReference>
<dbReference type="NCBIfam" id="TIGR01494">
    <property type="entry name" value="ATPase_P-type"/>
    <property type="match status" value="1"/>
</dbReference>
<evidence type="ECO:0000256" key="10">
    <source>
        <dbReference type="ARBA" id="ARBA00022989"/>
    </source>
</evidence>
<keyword evidence="4" id="KW-0406">Ion transport</keyword>
<dbReference type="GO" id="GO:0005388">
    <property type="term" value="F:P-type calcium transporter activity"/>
    <property type="evidence" value="ECO:0007669"/>
    <property type="project" value="UniProtKB-EC"/>
</dbReference>
<keyword evidence="5 13" id="KW-0812">Transmembrane</keyword>
<feature type="transmembrane region" description="Helical" evidence="13">
    <location>
        <begin position="59"/>
        <end position="92"/>
    </location>
</feature>
<keyword evidence="4" id="KW-0813">Transport</keyword>
<evidence type="ECO:0000313" key="15">
    <source>
        <dbReference type="EMBL" id="EUJ51885.1"/>
    </source>
</evidence>
<evidence type="ECO:0000256" key="5">
    <source>
        <dbReference type="ARBA" id="ARBA00022692"/>
    </source>
</evidence>
<dbReference type="FunFam" id="2.70.150.10:FF:000016">
    <property type="entry name" value="Calcium-transporting P-type ATPase putative"/>
    <property type="match status" value="1"/>
</dbReference>
<keyword evidence="4" id="KW-0106">Calcium</keyword>
<evidence type="ECO:0000256" key="2">
    <source>
        <dbReference type="ARBA" id="ARBA00012790"/>
    </source>
</evidence>
<evidence type="ECO:0000256" key="13">
    <source>
        <dbReference type="SAM" id="Phobius"/>
    </source>
</evidence>
<comment type="caution">
    <text evidence="15">The sequence shown here is derived from an EMBL/GenBank/DDBJ whole genome shotgun (WGS) entry which is preliminary data.</text>
</comment>
<keyword evidence="9" id="KW-1278">Translocase</keyword>
<sequence>MEFYREEVDATLKALDATDKGLTSPSVKSRQEKYGLNELKQKEKDPIWKLFLETFKDPMVIILVAAALVQLVLGEIIESLIIFVVLIVNSIISVVQTRKAESSLDALREMSAPSAKVIRDGEKQTIHANELVPGDIVLLDAGDFIPADGRLLESGTLKVDEGMLTGESETVEKSVAVIPEKVGLGDRVNMVFSGSLVAYGRGLFVVTGTGSQTEIGKIAGLLETAEAKQTPLQQKLESFSKKLGFAILALCILIFAVEASRVFFWG</sequence>
<evidence type="ECO:0000259" key="14">
    <source>
        <dbReference type="SMART" id="SM00831"/>
    </source>
</evidence>
<keyword evidence="7" id="KW-0547">Nucleotide-binding</keyword>
<dbReference type="Gene3D" id="2.70.150.10">
    <property type="entry name" value="Calcium-transporting ATPase, cytoplasmic transduction domain A"/>
    <property type="match status" value="1"/>
</dbReference>
<evidence type="ECO:0000256" key="11">
    <source>
        <dbReference type="ARBA" id="ARBA00023136"/>
    </source>
</evidence>
<keyword evidence="6" id="KW-0479">Metal-binding</keyword>
<dbReference type="GO" id="GO:0005524">
    <property type="term" value="F:ATP binding"/>
    <property type="evidence" value="ECO:0007669"/>
    <property type="project" value="UniProtKB-KW"/>
</dbReference>
<dbReference type="GO" id="GO:0046872">
    <property type="term" value="F:metal ion binding"/>
    <property type="evidence" value="ECO:0007669"/>
    <property type="project" value="UniProtKB-KW"/>
</dbReference>
<evidence type="ECO:0000256" key="8">
    <source>
        <dbReference type="ARBA" id="ARBA00022840"/>
    </source>
</evidence>
<accession>W7DQ44</accession>
<feature type="domain" description="Cation-transporting P-type ATPase N-terminal" evidence="14">
    <location>
        <begin position="2"/>
        <end position="75"/>
    </location>
</feature>
<dbReference type="InterPro" id="IPR059000">
    <property type="entry name" value="ATPase_P-type_domA"/>
</dbReference>
<evidence type="ECO:0000313" key="16">
    <source>
        <dbReference type="Proteomes" id="UP000019241"/>
    </source>
</evidence>
<dbReference type="PANTHER" id="PTHR42861">
    <property type="entry name" value="CALCIUM-TRANSPORTING ATPASE"/>
    <property type="match status" value="1"/>
</dbReference>
<dbReference type="PATRIC" id="fig|1265822.4.peg.3002"/>
<keyword evidence="8" id="KW-0067">ATP-binding</keyword>
<dbReference type="EC" id="7.2.2.10" evidence="2"/>
<dbReference type="Proteomes" id="UP000019241">
    <property type="component" value="Unassembled WGS sequence"/>
</dbReference>
<dbReference type="SMART" id="SM00831">
    <property type="entry name" value="Cation_ATPase_N"/>
    <property type="match status" value="1"/>
</dbReference>
<keyword evidence="11 13" id="KW-0472">Membrane</keyword>
<dbReference type="InterPro" id="IPR008250">
    <property type="entry name" value="ATPase_P-typ_transduc_dom_A_sf"/>
</dbReference>
<comment type="subcellular location">
    <subcellularLocation>
        <location evidence="1">Cell membrane</location>
        <topology evidence="1">Multi-pass membrane protein</topology>
    </subcellularLocation>
</comment>
<dbReference type="GO" id="GO:0016887">
    <property type="term" value="F:ATP hydrolysis activity"/>
    <property type="evidence" value="ECO:0007669"/>
    <property type="project" value="InterPro"/>
</dbReference>
<reference evidence="15 16" key="1">
    <citation type="submission" date="2012-12" db="EMBL/GenBank/DDBJ databases">
        <title>Novel taxa of Listeriaceae from agricultural environments in the United States.</title>
        <authorList>
            <person name="den Bakker H.C."/>
            <person name="Allred A."/>
            <person name="Warchocki S."/>
            <person name="Wright E.M."/>
            <person name="Burrell A."/>
            <person name="Nightingale K.K."/>
            <person name="Kephart D."/>
            <person name="Wiedmann M."/>
        </authorList>
    </citation>
    <scope>NUCLEOTIDE SEQUENCE [LARGE SCALE GENOMIC DNA]</scope>
    <source>
        <strain evidence="15 16">FSL S10-1203</strain>
    </source>
</reference>